<keyword evidence="5" id="KW-1185">Reference proteome</keyword>
<dbReference type="InterPro" id="IPR002110">
    <property type="entry name" value="Ankyrin_rpt"/>
</dbReference>
<dbReference type="SUPFAM" id="SSF52540">
    <property type="entry name" value="P-loop containing nucleoside triphosphate hydrolases"/>
    <property type="match status" value="1"/>
</dbReference>
<dbReference type="InterPro" id="IPR007111">
    <property type="entry name" value="NACHT_NTPase"/>
</dbReference>
<dbReference type="Gene3D" id="1.25.40.20">
    <property type="entry name" value="Ankyrin repeat-containing domain"/>
    <property type="match status" value="1"/>
</dbReference>
<dbReference type="Gene3D" id="3.40.50.300">
    <property type="entry name" value="P-loop containing nucleotide triphosphate hydrolases"/>
    <property type="match status" value="1"/>
</dbReference>
<name>A0AAV9VAN3_9PEZI</name>
<feature type="repeat" description="ANK" evidence="2">
    <location>
        <begin position="989"/>
        <end position="1021"/>
    </location>
</feature>
<dbReference type="Pfam" id="PF24883">
    <property type="entry name" value="NPHP3_N"/>
    <property type="match status" value="1"/>
</dbReference>
<comment type="caution">
    <text evidence="4">The sequence shown here is derived from an EMBL/GenBank/DDBJ whole genome shotgun (WGS) entry which is preliminary data.</text>
</comment>
<feature type="domain" description="NACHT" evidence="3">
    <location>
        <begin position="386"/>
        <end position="532"/>
    </location>
</feature>
<accession>A0AAV9VAN3</accession>
<gene>
    <name evidence="4" type="ORF">TWF696_000187</name>
</gene>
<dbReference type="PROSITE" id="PS50837">
    <property type="entry name" value="NACHT"/>
    <property type="match status" value="1"/>
</dbReference>
<keyword evidence="2" id="KW-0040">ANK repeat</keyword>
<evidence type="ECO:0000313" key="5">
    <source>
        <dbReference type="Proteomes" id="UP001375240"/>
    </source>
</evidence>
<dbReference type="Gene3D" id="3.40.50.1580">
    <property type="entry name" value="Nucleoside phosphorylase domain"/>
    <property type="match status" value="1"/>
</dbReference>
<dbReference type="EMBL" id="JAVHNQ010000001">
    <property type="protein sequence ID" value="KAK6359015.1"/>
    <property type="molecule type" value="Genomic_DNA"/>
</dbReference>
<evidence type="ECO:0000313" key="4">
    <source>
        <dbReference type="EMBL" id="KAK6359015.1"/>
    </source>
</evidence>
<dbReference type="Proteomes" id="UP001375240">
    <property type="component" value="Unassembled WGS sequence"/>
</dbReference>
<reference evidence="4 5" key="1">
    <citation type="submission" date="2019-10" db="EMBL/GenBank/DDBJ databases">
        <authorList>
            <person name="Palmer J.M."/>
        </authorList>
    </citation>
    <scope>NUCLEOTIDE SEQUENCE [LARGE SCALE GENOMIC DNA]</scope>
    <source>
        <strain evidence="4 5">TWF696</strain>
    </source>
</reference>
<dbReference type="PANTHER" id="PTHR46082:SF11">
    <property type="entry name" value="AAA+ ATPASE DOMAIN-CONTAINING PROTEIN-RELATED"/>
    <property type="match status" value="1"/>
</dbReference>
<organism evidence="4 5">
    <name type="scientific">Orbilia brochopaga</name>
    <dbReference type="NCBI Taxonomy" id="3140254"/>
    <lineage>
        <taxon>Eukaryota</taxon>
        <taxon>Fungi</taxon>
        <taxon>Dikarya</taxon>
        <taxon>Ascomycota</taxon>
        <taxon>Pezizomycotina</taxon>
        <taxon>Orbiliomycetes</taxon>
        <taxon>Orbiliales</taxon>
        <taxon>Orbiliaceae</taxon>
        <taxon>Orbilia</taxon>
    </lineage>
</organism>
<dbReference type="InterPro" id="IPR035994">
    <property type="entry name" value="Nucleoside_phosphorylase_sf"/>
</dbReference>
<feature type="repeat" description="ANK" evidence="2">
    <location>
        <begin position="1022"/>
        <end position="1054"/>
    </location>
</feature>
<dbReference type="GO" id="GO:0009116">
    <property type="term" value="P:nucleoside metabolic process"/>
    <property type="evidence" value="ECO:0007669"/>
    <property type="project" value="InterPro"/>
</dbReference>
<dbReference type="PROSITE" id="PS50297">
    <property type="entry name" value="ANK_REP_REGION"/>
    <property type="match status" value="2"/>
</dbReference>
<dbReference type="PANTHER" id="PTHR46082">
    <property type="entry name" value="ATP/GTP-BINDING PROTEIN-RELATED"/>
    <property type="match status" value="1"/>
</dbReference>
<sequence>MGEDFERGDYTIGWICALPVELSAAIAVLDKQHLNVHFLQDESDSNIYQYGQIGTYNIVLARLPSSSYGVTSAAIVAANMRRSFPSITIGLMVGVAGGAPAPPRYDIRLGDVVISEPVGEIGGVLQYDFGKTIEKGLFIRTGSLNKPPAILLGAVAGLKADFLLNIYDSESIYSMITDLIRTKGLNAFTRPPVESDRSFQSSYDHPKGSSEHTIETCVQCDPTKIIKRQRRSPNETHIHYGIVASGNQVIKDGTTRDRLSQGNCKVLCFEMEAAGLMDQLPSLIIRGICDYSDSHKNKKWQPYAALTAAVVAKRILLKLPPKGDERSRPVQIDPAREAKKAKILKKLDRSPYRDRKDRNPDRVPRTCEWFTSHSLFQGWQQCTSSRLLWVSADPGCGKSVLAKYLVDSILPSTESRAVCYFFFKDDFEDQKSIIIALCCLLRQLFLQNPNLLSDEVLKRFESGGEGFSNSFGELWDALSTATCSEDAGEIILVLDGIDECEESGRSQLVKALCRLYSKCGDFRVKFLVTSRPYDDIRGGFQELDTSFAYIHLRGEGEAELTDISQEIDIFIQDRVRNIGTRRELTPSERDLLLQRLTAVPHRTYIWAQIVLDLIEADITIDKTGILEATSHLPETVNQAYEKIISKSRNISKTKTLLQTIISAARPLTLKEMNVVLALQKHPQSYSCLDLAPDERFHKTIRELCGLFITVIDSRIYLFHQTAREFLVKNSFAGSQPIPPSPENNFQWKQSFQLDDCHKVLADICIQYLFLSEFVSSEIPKYTLLTSIDPPVNERYTFLNYAAKYWATHVRESRDQFNPATLRSVLMLCEAYSLPCLNWFKIYWWSLSEERPRSNSLYRIRRNAYLYNEYKVPTDVPTLLVLSMLGLDAAVGVLLASEARPSQVSMSWDAAGSPAWNFESYDFTPIPVQILRAYSDINTRDPAYERSALSWAAANGFSSVCELLLKSSTVHHLMPGIARPNIDVNSMDGFGRTPLTYVVWNKQEPIVRLLVEGGAHVDLSDLAGGTPLSYAICHGHEGIIKILLKGEAKPSSRDEIMRNLLISAVNRNYVDVIRQLSDIEGFDPNTEDEYGEVRNNEIFLSSRTVLVG</sequence>
<dbReference type="Pfam" id="PF12796">
    <property type="entry name" value="Ank_2"/>
    <property type="match status" value="1"/>
</dbReference>
<evidence type="ECO:0000256" key="2">
    <source>
        <dbReference type="PROSITE-ProRule" id="PRU00023"/>
    </source>
</evidence>
<dbReference type="InterPro" id="IPR054471">
    <property type="entry name" value="GPIID_WHD"/>
</dbReference>
<dbReference type="SMART" id="SM00248">
    <property type="entry name" value="ANK"/>
    <property type="match status" value="4"/>
</dbReference>
<dbReference type="AlphaFoldDB" id="A0AAV9VAN3"/>
<dbReference type="InterPro" id="IPR027417">
    <property type="entry name" value="P-loop_NTPase"/>
</dbReference>
<dbReference type="InterPro" id="IPR056884">
    <property type="entry name" value="NPHP3-like_N"/>
</dbReference>
<dbReference type="GO" id="GO:0003824">
    <property type="term" value="F:catalytic activity"/>
    <property type="evidence" value="ECO:0007669"/>
    <property type="project" value="InterPro"/>
</dbReference>
<dbReference type="InterPro" id="IPR036770">
    <property type="entry name" value="Ankyrin_rpt-contain_sf"/>
</dbReference>
<evidence type="ECO:0000256" key="1">
    <source>
        <dbReference type="ARBA" id="ARBA00022737"/>
    </source>
</evidence>
<dbReference type="PROSITE" id="PS50088">
    <property type="entry name" value="ANK_REPEAT"/>
    <property type="match status" value="2"/>
</dbReference>
<dbReference type="InterPro" id="IPR053137">
    <property type="entry name" value="NLR-like"/>
</dbReference>
<keyword evidence="1" id="KW-0677">Repeat</keyword>
<dbReference type="Pfam" id="PF22939">
    <property type="entry name" value="WHD_GPIID"/>
    <property type="match status" value="1"/>
</dbReference>
<proteinExistence type="predicted"/>
<evidence type="ECO:0000259" key="3">
    <source>
        <dbReference type="PROSITE" id="PS50837"/>
    </source>
</evidence>
<dbReference type="SUPFAM" id="SSF53167">
    <property type="entry name" value="Purine and uridine phosphorylases"/>
    <property type="match status" value="1"/>
</dbReference>
<protein>
    <recommendedName>
        <fullName evidence="3">NACHT domain-containing protein</fullName>
    </recommendedName>
</protein>
<dbReference type="SUPFAM" id="SSF48403">
    <property type="entry name" value="Ankyrin repeat"/>
    <property type="match status" value="1"/>
</dbReference>